<accession>A0A1C8Y8D5</accession>
<dbReference type="EMBL" id="MF150120">
    <property type="protein sequence ID" value="ASF81280.1"/>
    <property type="molecule type" value="Genomic_DNA"/>
</dbReference>
<proteinExistence type="predicted"/>
<dbReference type="RefSeq" id="WP_228717770.1">
    <property type="nucleotide sequence ID" value="NZ_MF150120.1"/>
</dbReference>
<reference evidence="1" key="1">
    <citation type="submission" date="2017-05" db="EMBL/GenBank/DDBJ databases">
        <authorList>
            <person name="Song R."/>
            <person name="Chenine A.L."/>
            <person name="Ruprecht R.M."/>
        </authorList>
    </citation>
    <scope>NUCLEOTIDE SEQUENCE</scope>
    <source>
        <strain evidence="1">A64477</strain>
        <plasmid evidence="1">pKP64477d</plasmid>
    </source>
</reference>
<keyword evidence="1" id="KW-0614">Plasmid</keyword>
<geneLocation type="plasmid" evidence="1">
    <name>pKP64477d</name>
</geneLocation>
<sequence>MIRQRFVKMANGINTVNLNGEVKHITELDDLSLCNEWTKIKEENNHLYEINREANKGWRGFILKLIGVNLPDKRTVFIKGINSKGESVYPEI</sequence>
<dbReference type="AlphaFoldDB" id="A0A1C8Y8D5"/>
<protein>
    <submittedName>
        <fullName evidence="1">Uncharacterized protein</fullName>
    </submittedName>
</protein>
<evidence type="ECO:0000313" key="1">
    <source>
        <dbReference type="EMBL" id="ASF81280.1"/>
    </source>
</evidence>
<gene>
    <name evidence="1" type="ORF">KP64477d_00014</name>
</gene>
<organism evidence="1">
    <name type="scientific">Klebsiella pneumoniae</name>
    <dbReference type="NCBI Taxonomy" id="573"/>
    <lineage>
        <taxon>Bacteria</taxon>
        <taxon>Pseudomonadati</taxon>
        <taxon>Pseudomonadota</taxon>
        <taxon>Gammaproteobacteria</taxon>
        <taxon>Enterobacterales</taxon>
        <taxon>Enterobacteriaceae</taxon>
        <taxon>Klebsiella/Raoultella group</taxon>
        <taxon>Klebsiella</taxon>
        <taxon>Klebsiella pneumoniae complex</taxon>
    </lineage>
</organism>
<name>A0A1C8Y8D5_KLEPN</name>